<dbReference type="PANTHER" id="PTHR32166">
    <property type="entry name" value="OSJNBA0013A04.12 PROTEIN"/>
    <property type="match status" value="1"/>
</dbReference>
<gene>
    <name evidence="3" type="ORF">CBR_g28907</name>
</gene>
<feature type="region of interest" description="Disordered" evidence="1">
    <location>
        <begin position="465"/>
        <end position="519"/>
    </location>
</feature>
<keyword evidence="4" id="KW-1185">Reference proteome</keyword>
<sequence length="647" mass="71060">MPKPPTYHMVRTTLLDELDADVQRCVKPVLETSRHSGCIMTDGWTNIRGQTLCNYLACTERGPTYLATDVMRGKKDATALAKAWLQRLKTIDIQLSDITTFVTDSAGVNMSAMEIFQEDESVKHIFWIPCVAHVMDLVLEDIGSIGWVASRIAQARLITKFFKRHSHACEALEAKTKLKLLLPAETRFGTNVIMIRRLLELQTHLMQVVTEDPWRDTVWATRKIRQHAAEISACAGSPPWWEDLKGLLRIMDPVMEMLQMLDSDTRHISKDEILEVFDRRRTMFRTPAHIATMMLDPEFRDPTLADDGVMQEGLKIALVQFGYPEGSPRHKEVLTVIDKFHAKEKPFESATMDRAMTSYEHPSTGDGGGGDGVESGGDPRGEDLGAALEERRGDDDDSPPRGPEAALRRLQCRPRKMSSIGDHVRRCNGALRPIVPPRAAAAPLVHVSEDSMRCVIRWTWKGAASHTPGGEGRLGGLESSGGHAQPANDVPVASSTARRTDDGPATRNHSAPPAPVLPTSSFYDWGRAGATDGATAAWRSACAPTDVPLGTRSIGVVDSRRHGAMREYADQHGRRLATKTSDVAFTRVWKASMSRARNKAGPEGSSLHLSRHDASSRDSVHGHAARQEIAAHVGGPEDGQPFAGGTL</sequence>
<feature type="region of interest" description="Disordered" evidence="1">
    <location>
        <begin position="595"/>
        <end position="647"/>
    </location>
</feature>
<organism evidence="3 4">
    <name type="scientific">Chara braunii</name>
    <name type="common">Braun's stonewort</name>
    <dbReference type="NCBI Taxonomy" id="69332"/>
    <lineage>
        <taxon>Eukaryota</taxon>
        <taxon>Viridiplantae</taxon>
        <taxon>Streptophyta</taxon>
        <taxon>Charophyceae</taxon>
        <taxon>Charales</taxon>
        <taxon>Characeae</taxon>
        <taxon>Chara</taxon>
    </lineage>
</organism>
<dbReference type="AlphaFoldDB" id="A0A388LA56"/>
<dbReference type="EMBL" id="BFEA01000313">
    <property type="protein sequence ID" value="GBG79190.1"/>
    <property type="molecule type" value="Genomic_DNA"/>
</dbReference>
<dbReference type="InterPro" id="IPR007021">
    <property type="entry name" value="DUF659"/>
</dbReference>
<accession>A0A388LA56</accession>
<name>A0A388LA56_CHABU</name>
<feature type="region of interest" description="Disordered" evidence="1">
    <location>
        <begin position="358"/>
        <end position="414"/>
    </location>
</feature>
<proteinExistence type="predicted"/>
<protein>
    <recommendedName>
        <fullName evidence="2">DUF659 domain-containing protein</fullName>
    </recommendedName>
</protein>
<evidence type="ECO:0000256" key="1">
    <source>
        <dbReference type="SAM" id="MobiDB-lite"/>
    </source>
</evidence>
<dbReference type="Gramene" id="GBG79190">
    <property type="protein sequence ID" value="GBG79190"/>
    <property type="gene ID" value="CBR_g28907"/>
</dbReference>
<feature type="compositionally biased region" description="Gly residues" evidence="1">
    <location>
        <begin position="469"/>
        <end position="479"/>
    </location>
</feature>
<evidence type="ECO:0000313" key="4">
    <source>
        <dbReference type="Proteomes" id="UP000265515"/>
    </source>
</evidence>
<dbReference type="SUPFAM" id="SSF53098">
    <property type="entry name" value="Ribonuclease H-like"/>
    <property type="match status" value="1"/>
</dbReference>
<feature type="compositionally biased region" description="Basic and acidic residues" evidence="1">
    <location>
        <begin position="377"/>
        <end position="394"/>
    </location>
</feature>
<dbReference type="InterPro" id="IPR012337">
    <property type="entry name" value="RNaseH-like_sf"/>
</dbReference>
<dbReference type="OrthoDB" id="645489at2759"/>
<dbReference type="Pfam" id="PF04937">
    <property type="entry name" value="DUF659"/>
    <property type="match status" value="1"/>
</dbReference>
<dbReference type="Proteomes" id="UP000265515">
    <property type="component" value="Unassembled WGS sequence"/>
</dbReference>
<comment type="caution">
    <text evidence="3">The sequence shown here is derived from an EMBL/GenBank/DDBJ whole genome shotgun (WGS) entry which is preliminary data.</text>
</comment>
<reference evidence="3 4" key="1">
    <citation type="journal article" date="2018" name="Cell">
        <title>The Chara Genome: Secondary Complexity and Implications for Plant Terrestrialization.</title>
        <authorList>
            <person name="Nishiyama T."/>
            <person name="Sakayama H."/>
            <person name="Vries J.D."/>
            <person name="Buschmann H."/>
            <person name="Saint-Marcoux D."/>
            <person name="Ullrich K.K."/>
            <person name="Haas F.B."/>
            <person name="Vanderstraeten L."/>
            <person name="Becker D."/>
            <person name="Lang D."/>
            <person name="Vosolsobe S."/>
            <person name="Rombauts S."/>
            <person name="Wilhelmsson P.K.I."/>
            <person name="Janitza P."/>
            <person name="Kern R."/>
            <person name="Heyl A."/>
            <person name="Rumpler F."/>
            <person name="Villalobos L.I.A.C."/>
            <person name="Clay J.M."/>
            <person name="Skokan R."/>
            <person name="Toyoda A."/>
            <person name="Suzuki Y."/>
            <person name="Kagoshima H."/>
            <person name="Schijlen E."/>
            <person name="Tajeshwar N."/>
            <person name="Catarino B."/>
            <person name="Hetherington A.J."/>
            <person name="Saltykova A."/>
            <person name="Bonnot C."/>
            <person name="Breuninger H."/>
            <person name="Symeonidi A."/>
            <person name="Radhakrishnan G.V."/>
            <person name="Van Nieuwerburgh F."/>
            <person name="Deforce D."/>
            <person name="Chang C."/>
            <person name="Karol K.G."/>
            <person name="Hedrich R."/>
            <person name="Ulvskov P."/>
            <person name="Glockner G."/>
            <person name="Delwiche C.F."/>
            <person name="Petrasek J."/>
            <person name="Van de Peer Y."/>
            <person name="Friml J."/>
            <person name="Beilby M."/>
            <person name="Dolan L."/>
            <person name="Kohara Y."/>
            <person name="Sugano S."/>
            <person name="Fujiyama A."/>
            <person name="Delaux P.-M."/>
            <person name="Quint M."/>
            <person name="TheiBen G."/>
            <person name="Hagemann M."/>
            <person name="Harholt J."/>
            <person name="Dunand C."/>
            <person name="Zachgo S."/>
            <person name="Langdale J."/>
            <person name="Maumus F."/>
            <person name="Straeten D.V.D."/>
            <person name="Gould S.B."/>
            <person name="Rensing S.A."/>
        </authorList>
    </citation>
    <scope>NUCLEOTIDE SEQUENCE [LARGE SCALE GENOMIC DNA]</scope>
    <source>
        <strain evidence="3 4">S276</strain>
    </source>
</reference>
<evidence type="ECO:0000313" key="3">
    <source>
        <dbReference type="EMBL" id="GBG79190.1"/>
    </source>
</evidence>
<evidence type="ECO:0000259" key="2">
    <source>
        <dbReference type="Pfam" id="PF04937"/>
    </source>
</evidence>
<feature type="domain" description="DUF659" evidence="2">
    <location>
        <begin position="5"/>
        <end position="158"/>
    </location>
</feature>
<feature type="compositionally biased region" description="Basic and acidic residues" evidence="1">
    <location>
        <begin position="610"/>
        <end position="621"/>
    </location>
</feature>
<dbReference type="PANTHER" id="PTHR32166:SF123">
    <property type="entry name" value="BED-TYPE DOMAIN-CONTAINING PROTEIN"/>
    <property type="match status" value="1"/>
</dbReference>
<feature type="compositionally biased region" description="Gly residues" evidence="1">
    <location>
        <begin position="365"/>
        <end position="375"/>
    </location>
</feature>